<dbReference type="Proteomes" id="UP000275267">
    <property type="component" value="Unassembled WGS sequence"/>
</dbReference>
<reference evidence="4" key="1">
    <citation type="journal article" date="2019" name="Nat. Commun.">
        <title>The genome of broomcorn millet.</title>
        <authorList>
            <person name="Zou C."/>
            <person name="Miki D."/>
            <person name="Li D."/>
            <person name="Tang Q."/>
            <person name="Xiao L."/>
            <person name="Rajput S."/>
            <person name="Deng P."/>
            <person name="Jia W."/>
            <person name="Huang R."/>
            <person name="Zhang M."/>
            <person name="Sun Y."/>
            <person name="Hu J."/>
            <person name="Fu X."/>
            <person name="Schnable P.S."/>
            <person name="Li F."/>
            <person name="Zhang H."/>
            <person name="Feng B."/>
            <person name="Zhu X."/>
            <person name="Liu R."/>
            <person name="Schnable J.C."/>
            <person name="Zhu J.-K."/>
            <person name="Zhang H."/>
        </authorList>
    </citation>
    <scope>NUCLEOTIDE SEQUENCE [LARGE SCALE GENOMIC DNA]</scope>
</reference>
<keyword evidence="2" id="KW-0472">Membrane</keyword>
<evidence type="ECO:0000256" key="1">
    <source>
        <dbReference type="SAM" id="MobiDB-lite"/>
    </source>
</evidence>
<keyword evidence="2" id="KW-1133">Transmembrane helix</keyword>
<evidence type="ECO:0000313" key="3">
    <source>
        <dbReference type="EMBL" id="RLM66640.1"/>
    </source>
</evidence>
<name>A0A3L6Q2N3_PANMI</name>
<evidence type="ECO:0000256" key="2">
    <source>
        <dbReference type="SAM" id="Phobius"/>
    </source>
</evidence>
<comment type="caution">
    <text evidence="3">The sequence shown here is derived from an EMBL/GenBank/DDBJ whole genome shotgun (WGS) entry which is preliminary data.</text>
</comment>
<dbReference type="STRING" id="4540.A0A3L6Q2N3"/>
<protein>
    <submittedName>
        <fullName evidence="3">Uncharacterized protein</fullName>
    </submittedName>
</protein>
<feature type="region of interest" description="Disordered" evidence="1">
    <location>
        <begin position="7"/>
        <end position="32"/>
    </location>
</feature>
<sequence length="145" mass="16038">MDCHIFFSGDGDGAQGRTARLPAARGAGGGAAEAGDITNGLDTLTPTLTVGDGLKMTRRMESVKMRPGTATKREYRRMEVAEEGEELDEAEWLHRAEAQSQRRRRGQRYAFGCALFASLNAILLGYVRATKKLSIAWSRQFRRTE</sequence>
<feature type="transmembrane region" description="Helical" evidence="2">
    <location>
        <begin position="109"/>
        <end position="127"/>
    </location>
</feature>
<keyword evidence="2" id="KW-0812">Transmembrane</keyword>
<gene>
    <name evidence="3" type="ORF">C2845_PM16G14660</name>
</gene>
<dbReference type="EMBL" id="PQIB02000015">
    <property type="protein sequence ID" value="RLM66640.1"/>
    <property type="molecule type" value="Genomic_DNA"/>
</dbReference>
<dbReference type="OrthoDB" id="691399at2759"/>
<keyword evidence="4" id="KW-1185">Reference proteome</keyword>
<evidence type="ECO:0000313" key="4">
    <source>
        <dbReference type="Proteomes" id="UP000275267"/>
    </source>
</evidence>
<dbReference type="AlphaFoldDB" id="A0A3L6Q2N3"/>
<accession>A0A3L6Q2N3</accession>
<proteinExistence type="predicted"/>
<feature type="compositionally biased region" description="Low complexity" evidence="1">
    <location>
        <begin position="16"/>
        <end position="25"/>
    </location>
</feature>
<organism evidence="3 4">
    <name type="scientific">Panicum miliaceum</name>
    <name type="common">Proso millet</name>
    <name type="synonym">Broomcorn millet</name>
    <dbReference type="NCBI Taxonomy" id="4540"/>
    <lineage>
        <taxon>Eukaryota</taxon>
        <taxon>Viridiplantae</taxon>
        <taxon>Streptophyta</taxon>
        <taxon>Embryophyta</taxon>
        <taxon>Tracheophyta</taxon>
        <taxon>Spermatophyta</taxon>
        <taxon>Magnoliopsida</taxon>
        <taxon>Liliopsida</taxon>
        <taxon>Poales</taxon>
        <taxon>Poaceae</taxon>
        <taxon>PACMAD clade</taxon>
        <taxon>Panicoideae</taxon>
        <taxon>Panicodae</taxon>
        <taxon>Paniceae</taxon>
        <taxon>Panicinae</taxon>
        <taxon>Panicum</taxon>
        <taxon>Panicum sect. Panicum</taxon>
    </lineage>
</organism>